<evidence type="ECO:0000256" key="9">
    <source>
        <dbReference type="RuleBase" id="RU003545"/>
    </source>
</evidence>
<dbReference type="EMBL" id="JAFNJU010000009">
    <property type="protein sequence ID" value="MBO1265681.1"/>
    <property type="molecule type" value="Genomic_DNA"/>
</dbReference>
<dbReference type="NCBIfam" id="NF002150">
    <property type="entry name" value="PRK00982.1-4"/>
    <property type="match status" value="1"/>
</dbReference>
<evidence type="ECO:0000313" key="12">
    <source>
        <dbReference type="Proteomes" id="UP000664218"/>
    </source>
</evidence>
<protein>
    <recommendedName>
        <fullName evidence="7 8">Acyl carrier protein</fullName>
        <shortName evidence="7">ACP</shortName>
    </recommendedName>
</protein>
<evidence type="ECO:0000313" key="11">
    <source>
        <dbReference type="EMBL" id="MBO1265681.1"/>
    </source>
</evidence>
<dbReference type="Gene3D" id="1.10.1200.10">
    <property type="entry name" value="ACP-like"/>
    <property type="match status" value="1"/>
</dbReference>
<dbReference type="GO" id="GO:0009245">
    <property type="term" value="P:lipid A biosynthetic process"/>
    <property type="evidence" value="ECO:0007669"/>
    <property type="project" value="TreeGrafter"/>
</dbReference>
<dbReference type="PANTHER" id="PTHR20863:SF76">
    <property type="entry name" value="CARRIER DOMAIN-CONTAINING PROTEIN"/>
    <property type="match status" value="1"/>
</dbReference>
<dbReference type="NCBIfam" id="TIGR00517">
    <property type="entry name" value="acyl_carrier"/>
    <property type="match status" value="1"/>
</dbReference>
<dbReference type="InterPro" id="IPR009081">
    <property type="entry name" value="PP-bd_ACP"/>
</dbReference>
<evidence type="ECO:0000256" key="5">
    <source>
        <dbReference type="ARBA" id="ARBA00023098"/>
    </source>
</evidence>
<dbReference type="InterPro" id="IPR006162">
    <property type="entry name" value="Ppantetheine_attach_site"/>
</dbReference>
<comment type="similarity">
    <text evidence="7">Belongs to the acyl carrier protein (ACP) family.</text>
</comment>
<dbReference type="Pfam" id="PF00550">
    <property type="entry name" value="PP-binding"/>
    <property type="match status" value="1"/>
</dbReference>
<proteinExistence type="inferred from homology"/>
<evidence type="ECO:0000256" key="4">
    <source>
        <dbReference type="ARBA" id="ARBA00022832"/>
    </source>
</evidence>
<comment type="pathway">
    <text evidence="7 9">Lipid metabolism; fatty acid biosynthesis.</text>
</comment>
<gene>
    <name evidence="7 11" type="primary">acpP</name>
    <name evidence="11" type="ORF">J3A84_11635</name>
</gene>
<dbReference type="GO" id="GO:0016020">
    <property type="term" value="C:membrane"/>
    <property type="evidence" value="ECO:0007669"/>
    <property type="project" value="GOC"/>
</dbReference>
<dbReference type="GO" id="GO:0000036">
    <property type="term" value="F:acyl carrier activity"/>
    <property type="evidence" value="ECO:0007669"/>
    <property type="project" value="UniProtKB-UniRule"/>
</dbReference>
<dbReference type="GO" id="GO:0005829">
    <property type="term" value="C:cytosol"/>
    <property type="evidence" value="ECO:0007669"/>
    <property type="project" value="TreeGrafter"/>
</dbReference>
<comment type="subcellular location">
    <subcellularLocation>
        <location evidence="7">Cytoplasm</location>
    </subcellularLocation>
</comment>
<evidence type="ECO:0000256" key="3">
    <source>
        <dbReference type="ARBA" id="ARBA00022553"/>
    </source>
</evidence>
<dbReference type="PROSITE" id="PS00012">
    <property type="entry name" value="PHOSPHOPANTETHEINE"/>
    <property type="match status" value="1"/>
</dbReference>
<evidence type="ECO:0000256" key="7">
    <source>
        <dbReference type="HAMAP-Rule" id="MF_01217"/>
    </source>
</evidence>
<keyword evidence="1 7" id="KW-0596">Phosphopantetheine</keyword>
<reference evidence="11" key="1">
    <citation type="submission" date="2021-03" db="EMBL/GenBank/DDBJ databases">
        <title>Proteiniclasticum marinus sp. nov., isolated from tidal flat sediment.</title>
        <authorList>
            <person name="Namirimu T."/>
            <person name="Yang J.-A."/>
            <person name="Yang S.-H."/>
            <person name="Kim Y.-J."/>
            <person name="Kwon K.K."/>
        </authorList>
    </citation>
    <scope>NUCLEOTIDE SEQUENCE</scope>
    <source>
        <strain evidence="11">SCR006</strain>
    </source>
</reference>
<dbReference type="RefSeq" id="WP_207600207.1">
    <property type="nucleotide sequence ID" value="NZ_JAFNJU010000009.1"/>
</dbReference>
<keyword evidence="5 7" id="KW-0443">Lipid metabolism</keyword>
<keyword evidence="6 7" id="KW-0275">Fatty acid biosynthesis</keyword>
<keyword evidence="7" id="KW-0963">Cytoplasm</keyword>
<dbReference type="NCBIfam" id="NF002148">
    <property type="entry name" value="PRK00982.1-2"/>
    <property type="match status" value="1"/>
</dbReference>
<dbReference type="Proteomes" id="UP000664218">
    <property type="component" value="Unassembled WGS sequence"/>
</dbReference>
<evidence type="ECO:0000256" key="1">
    <source>
        <dbReference type="ARBA" id="ARBA00022450"/>
    </source>
</evidence>
<accession>A0A939KK34</accession>
<name>A0A939KK34_9CLOT</name>
<dbReference type="InterPro" id="IPR036736">
    <property type="entry name" value="ACP-like_sf"/>
</dbReference>
<keyword evidence="2 7" id="KW-0444">Lipid biosynthesis</keyword>
<dbReference type="HAMAP" id="MF_01217">
    <property type="entry name" value="Acyl_carrier"/>
    <property type="match status" value="1"/>
</dbReference>
<dbReference type="AlphaFoldDB" id="A0A939KK34"/>
<dbReference type="GO" id="GO:0000035">
    <property type="term" value="F:acyl binding"/>
    <property type="evidence" value="ECO:0007669"/>
    <property type="project" value="TreeGrafter"/>
</dbReference>
<evidence type="ECO:0000259" key="10">
    <source>
        <dbReference type="PROSITE" id="PS50075"/>
    </source>
</evidence>
<comment type="PTM">
    <text evidence="7">4'-phosphopantetheine is transferred from CoA to a specific serine of apo-ACP by AcpS. This modification is essential for activity because fatty acids are bound in thioester linkage to the sulfhydryl of the prosthetic group.</text>
</comment>
<organism evidence="11 12">
    <name type="scientific">Proteiniclasticum aestuarii</name>
    <dbReference type="NCBI Taxonomy" id="2817862"/>
    <lineage>
        <taxon>Bacteria</taxon>
        <taxon>Bacillati</taxon>
        <taxon>Bacillota</taxon>
        <taxon>Clostridia</taxon>
        <taxon>Eubacteriales</taxon>
        <taxon>Clostridiaceae</taxon>
        <taxon>Proteiniclasticum</taxon>
    </lineage>
</organism>
<keyword evidence="3 7" id="KW-0597">Phosphoprotein</keyword>
<dbReference type="PROSITE" id="PS50075">
    <property type="entry name" value="CARRIER"/>
    <property type="match status" value="1"/>
</dbReference>
<comment type="function">
    <text evidence="7 9">Carrier of the growing fatty acid chain in fatty acid biosynthesis.</text>
</comment>
<dbReference type="InterPro" id="IPR003231">
    <property type="entry name" value="ACP"/>
</dbReference>
<keyword evidence="4 7" id="KW-0276">Fatty acid metabolism</keyword>
<evidence type="ECO:0000256" key="2">
    <source>
        <dbReference type="ARBA" id="ARBA00022516"/>
    </source>
</evidence>
<keyword evidence="12" id="KW-1185">Reference proteome</keyword>
<feature type="modified residue" description="O-(pantetheine 4'-phosphoryl)serine" evidence="7">
    <location>
        <position position="34"/>
    </location>
</feature>
<comment type="PTM">
    <text evidence="9">4'-phosphopantetheine is transferred from CoA to a specific serine of apo-ACP by acpS.</text>
</comment>
<evidence type="ECO:0000256" key="8">
    <source>
        <dbReference type="NCBIfam" id="TIGR00517"/>
    </source>
</evidence>
<comment type="caution">
    <text evidence="11">The sequence shown here is derived from an EMBL/GenBank/DDBJ whole genome shotgun (WGS) entry which is preliminary data.</text>
</comment>
<evidence type="ECO:0000256" key="6">
    <source>
        <dbReference type="ARBA" id="ARBA00023160"/>
    </source>
</evidence>
<dbReference type="PANTHER" id="PTHR20863">
    <property type="entry name" value="ACYL CARRIER PROTEIN"/>
    <property type="match status" value="1"/>
</dbReference>
<dbReference type="SUPFAM" id="SSF47336">
    <property type="entry name" value="ACP-like"/>
    <property type="match status" value="1"/>
</dbReference>
<sequence>MIFEKVKAVLVEELTLGEDEITMESNFEELGIDSLDLVELVMKLEEEFDITIEESEELKTIKDVVEYITSAKEA</sequence>
<feature type="domain" description="Carrier" evidence="10">
    <location>
        <begin position="1"/>
        <end position="74"/>
    </location>
</feature>